<keyword evidence="2 7" id="KW-0489">Methyltransferase</keyword>
<dbReference type="EC" id="2.1.1.37" evidence="1"/>
<dbReference type="Proteomes" id="UP001569428">
    <property type="component" value="Unassembled WGS sequence"/>
</dbReference>
<evidence type="ECO:0000256" key="6">
    <source>
        <dbReference type="ARBA" id="ARBA00047422"/>
    </source>
</evidence>
<comment type="catalytic activity">
    <reaction evidence="6">
        <text>a 2'-deoxycytidine in DNA + S-adenosyl-L-methionine = a 5-methyl-2'-deoxycytidine in DNA + S-adenosyl-L-homocysteine + H(+)</text>
        <dbReference type="Rhea" id="RHEA:13681"/>
        <dbReference type="Rhea" id="RHEA-COMP:11369"/>
        <dbReference type="Rhea" id="RHEA-COMP:11370"/>
        <dbReference type="ChEBI" id="CHEBI:15378"/>
        <dbReference type="ChEBI" id="CHEBI:57856"/>
        <dbReference type="ChEBI" id="CHEBI:59789"/>
        <dbReference type="ChEBI" id="CHEBI:85452"/>
        <dbReference type="ChEBI" id="CHEBI:85454"/>
        <dbReference type="EC" id="2.1.1.37"/>
    </reaction>
</comment>
<feature type="active site" evidence="7">
    <location>
        <position position="225"/>
    </location>
</feature>
<evidence type="ECO:0000256" key="1">
    <source>
        <dbReference type="ARBA" id="ARBA00011975"/>
    </source>
</evidence>
<name>A0ABV4NTD3_9GAMM</name>
<dbReference type="Pfam" id="PF00145">
    <property type="entry name" value="DNA_methylase"/>
    <property type="match status" value="1"/>
</dbReference>
<evidence type="ECO:0000256" key="5">
    <source>
        <dbReference type="ARBA" id="ARBA00022747"/>
    </source>
</evidence>
<dbReference type="GO" id="GO:0032259">
    <property type="term" value="P:methylation"/>
    <property type="evidence" value="ECO:0007669"/>
    <property type="project" value="UniProtKB-KW"/>
</dbReference>
<evidence type="ECO:0000256" key="3">
    <source>
        <dbReference type="ARBA" id="ARBA00022679"/>
    </source>
</evidence>
<reference evidence="8 9" key="1">
    <citation type="submission" date="2024-08" db="EMBL/GenBank/DDBJ databases">
        <authorList>
            <person name="Ishaq N."/>
        </authorList>
    </citation>
    <scope>NUCLEOTIDE SEQUENCE [LARGE SCALE GENOMIC DNA]</scope>
    <source>
        <strain evidence="8 9">DSM 18651</strain>
    </source>
</reference>
<dbReference type="InterPro" id="IPR050750">
    <property type="entry name" value="C5-MTase"/>
</dbReference>
<sequence length="471" mass="53277">MHTSTPDLITKNLAFNVVSGKRKARLSTNFLQVMGYTPGDRLSVVEAGPGLKGFKVVHDPDGKYQVYSRGYKRARSNNPLESVIEFGSQKLIGETFPSYTERFHVEMRKEAIKFTPMANRVHAIHSKLKKTSPFNAFVGLTGGVDIHCMESMGWKAEIVLEHRPIEARDISQRRNLTEVHALNTLVNGSPKVLLNEDIYNIELDRLSKILSDAPPISLCHFSLGCDDHSPTKSPKAKQQSFDDLSTMYDMVYPMLKQVEIIDPAVVAVENVKSFRGSGAGKIMTTTLRRLGYNVSEMTLNSTDYGATQNRERYYMVGSIYPNYIPPEPTGKVSSVLKTEILEHLSECNDVTDRKFIKARETKSRNMPPFVTIDSLFTPTFLKSQDRGISDGVYIEHEGRIYKPSQRLMQRLMSIPESFNVSWMAKEQAIETLGQSIDYRLHHALMQSITRHIEENLGSRSLLKYGLQSQLF</sequence>
<evidence type="ECO:0000256" key="4">
    <source>
        <dbReference type="ARBA" id="ARBA00022691"/>
    </source>
</evidence>
<dbReference type="InterPro" id="IPR029063">
    <property type="entry name" value="SAM-dependent_MTases_sf"/>
</dbReference>
<accession>A0ABV4NTD3</accession>
<dbReference type="EMBL" id="JBGMEK010000001">
    <property type="protein sequence ID" value="MFA0809332.1"/>
    <property type="molecule type" value="Genomic_DNA"/>
</dbReference>
<comment type="caution">
    <text evidence="8">The sequence shown here is derived from an EMBL/GenBank/DDBJ whole genome shotgun (WGS) entry which is preliminary data.</text>
</comment>
<proteinExistence type="inferred from homology"/>
<keyword evidence="4 7" id="KW-0949">S-adenosyl-L-methionine</keyword>
<protein>
    <recommendedName>
        <fullName evidence="1">DNA (cytosine-5-)-methyltransferase</fullName>
        <ecNumber evidence="1">2.1.1.37</ecNumber>
    </recommendedName>
</protein>
<dbReference type="InterPro" id="IPR001525">
    <property type="entry name" value="C5_MeTfrase"/>
</dbReference>
<keyword evidence="9" id="KW-1185">Reference proteome</keyword>
<organism evidence="8 9">
    <name type="scientific">Microbulbifer epialgicus</name>
    <dbReference type="NCBI Taxonomy" id="393907"/>
    <lineage>
        <taxon>Bacteria</taxon>
        <taxon>Pseudomonadati</taxon>
        <taxon>Pseudomonadota</taxon>
        <taxon>Gammaproteobacteria</taxon>
        <taxon>Cellvibrionales</taxon>
        <taxon>Microbulbiferaceae</taxon>
        <taxon>Microbulbifer</taxon>
    </lineage>
</organism>
<evidence type="ECO:0000313" key="8">
    <source>
        <dbReference type="EMBL" id="MFA0809332.1"/>
    </source>
</evidence>
<dbReference type="PROSITE" id="PS51679">
    <property type="entry name" value="SAM_MT_C5"/>
    <property type="match status" value="1"/>
</dbReference>
<dbReference type="SUPFAM" id="SSF53335">
    <property type="entry name" value="S-adenosyl-L-methionine-dependent methyltransferases"/>
    <property type="match status" value="1"/>
</dbReference>
<evidence type="ECO:0000256" key="7">
    <source>
        <dbReference type="PROSITE-ProRule" id="PRU01016"/>
    </source>
</evidence>
<dbReference type="GO" id="GO:0008168">
    <property type="term" value="F:methyltransferase activity"/>
    <property type="evidence" value="ECO:0007669"/>
    <property type="project" value="UniProtKB-KW"/>
</dbReference>
<dbReference type="PANTHER" id="PTHR46098">
    <property type="entry name" value="TRNA (CYTOSINE(38)-C(5))-METHYLTRANSFERASE"/>
    <property type="match status" value="1"/>
</dbReference>
<dbReference type="Gene3D" id="3.40.50.150">
    <property type="entry name" value="Vaccinia Virus protein VP39"/>
    <property type="match status" value="1"/>
</dbReference>
<dbReference type="PANTHER" id="PTHR46098:SF1">
    <property type="entry name" value="TRNA (CYTOSINE(38)-C(5))-METHYLTRANSFERASE"/>
    <property type="match status" value="1"/>
</dbReference>
<gene>
    <name evidence="8" type="ORF">ACCI49_00250</name>
</gene>
<evidence type="ECO:0000256" key="2">
    <source>
        <dbReference type="ARBA" id="ARBA00022603"/>
    </source>
</evidence>
<keyword evidence="3 7" id="KW-0808">Transferase</keyword>
<comment type="similarity">
    <text evidence="7">Belongs to the class I-like SAM-binding methyltransferase superfamily. C5-methyltransferase family.</text>
</comment>
<evidence type="ECO:0000313" key="9">
    <source>
        <dbReference type="Proteomes" id="UP001569428"/>
    </source>
</evidence>
<dbReference type="RefSeq" id="WP_371836953.1">
    <property type="nucleotide sequence ID" value="NZ_JBGMEK010000001.1"/>
</dbReference>
<keyword evidence="5" id="KW-0680">Restriction system</keyword>